<proteinExistence type="inferred from homology"/>
<reference evidence="3 4" key="1">
    <citation type="submission" date="2019-02" db="EMBL/GenBank/DDBJ databases">
        <title>Genomic Encyclopedia of Type Strains, Phase IV (KMG-IV): sequencing the most valuable type-strain genomes for metagenomic binning, comparative biology and taxonomic classification.</title>
        <authorList>
            <person name="Goeker M."/>
        </authorList>
    </citation>
    <scope>NUCLEOTIDE SEQUENCE [LARGE SCALE GENOMIC DNA]</scope>
    <source>
        <strain evidence="3 4">DSM 18116</strain>
    </source>
</reference>
<dbReference type="InterPro" id="IPR012910">
    <property type="entry name" value="Plug_dom"/>
</dbReference>
<gene>
    <name evidence="3" type="ORF">EV199_0535</name>
</gene>
<dbReference type="InterPro" id="IPR023997">
    <property type="entry name" value="TonB-dep_OMP_SusC/RagA_CS"/>
</dbReference>
<dbReference type="OrthoDB" id="9768177at2"/>
<evidence type="ECO:0000259" key="2">
    <source>
        <dbReference type="Pfam" id="PF07715"/>
    </source>
</evidence>
<comment type="similarity">
    <text evidence="1">Belongs to the TonB-dependent receptor family.</text>
</comment>
<dbReference type="RefSeq" id="WP_130539135.1">
    <property type="nucleotide sequence ID" value="NZ_CP042431.1"/>
</dbReference>
<protein>
    <submittedName>
        <fullName evidence="3">TonB-linked SusC/RagA family outer membrane protein</fullName>
    </submittedName>
</protein>
<evidence type="ECO:0000313" key="4">
    <source>
        <dbReference type="Proteomes" id="UP000293874"/>
    </source>
</evidence>
<comment type="caution">
    <text evidence="3">The sequence shown here is derived from an EMBL/GenBank/DDBJ whole genome shotgun (WGS) entry which is preliminary data.</text>
</comment>
<dbReference type="Pfam" id="PF07715">
    <property type="entry name" value="Plug"/>
    <property type="match status" value="1"/>
</dbReference>
<dbReference type="InterPro" id="IPR023996">
    <property type="entry name" value="TonB-dep_OMP_SusC/RagA"/>
</dbReference>
<dbReference type="Proteomes" id="UP000293874">
    <property type="component" value="Unassembled WGS sequence"/>
</dbReference>
<keyword evidence="1" id="KW-0813">Transport</keyword>
<keyword evidence="1" id="KW-0998">Cell outer membrane</keyword>
<accession>A0A4Q7N310</accession>
<dbReference type="PROSITE" id="PS52016">
    <property type="entry name" value="TONB_DEPENDENT_REC_3"/>
    <property type="match status" value="1"/>
</dbReference>
<keyword evidence="1" id="KW-0812">Transmembrane</keyword>
<comment type="subcellular location">
    <subcellularLocation>
        <location evidence="1">Cell outer membrane</location>
        <topology evidence="1">Multi-pass membrane protein</topology>
    </subcellularLocation>
</comment>
<keyword evidence="4" id="KW-1185">Reference proteome</keyword>
<dbReference type="InterPro" id="IPR008969">
    <property type="entry name" value="CarboxyPept-like_regulatory"/>
</dbReference>
<dbReference type="InterPro" id="IPR037066">
    <property type="entry name" value="Plug_dom_sf"/>
</dbReference>
<organism evidence="3 4">
    <name type="scientific">Pseudobacter ginsenosidimutans</name>
    <dbReference type="NCBI Taxonomy" id="661488"/>
    <lineage>
        <taxon>Bacteria</taxon>
        <taxon>Pseudomonadati</taxon>
        <taxon>Bacteroidota</taxon>
        <taxon>Chitinophagia</taxon>
        <taxon>Chitinophagales</taxon>
        <taxon>Chitinophagaceae</taxon>
        <taxon>Pseudobacter</taxon>
    </lineage>
</organism>
<keyword evidence="1" id="KW-1134">Transmembrane beta strand</keyword>
<dbReference type="SUPFAM" id="SSF49464">
    <property type="entry name" value="Carboxypeptidase regulatory domain-like"/>
    <property type="match status" value="1"/>
</dbReference>
<dbReference type="EMBL" id="SGXA01000001">
    <property type="protein sequence ID" value="RZS74685.1"/>
    <property type="molecule type" value="Genomic_DNA"/>
</dbReference>
<dbReference type="Pfam" id="PF13715">
    <property type="entry name" value="CarbopepD_reg_2"/>
    <property type="match status" value="1"/>
</dbReference>
<dbReference type="Gene3D" id="2.170.130.10">
    <property type="entry name" value="TonB-dependent receptor, plug domain"/>
    <property type="match status" value="1"/>
</dbReference>
<feature type="domain" description="TonB-dependent receptor plug" evidence="2">
    <location>
        <begin position="230"/>
        <end position="367"/>
    </location>
</feature>
<keyword evidence="1" id="KW-0472">Membrane</keyword>
<evidence type="ECO:0000313" key="3">
    <source>
        <dbReference type="EMBL" id="RZS74685.1"/>
    </source>
</evidence>
<evidence type="ECO:0000256" key="1">
    <source>
        <dbReference type="PROSITE-ProRule" id="PRU01360"/>
    </source>
</evidence>
<name>A0A4Q7N310_9BACT</name>
<sequence length="1121" mass="122740">MRQSKTANTSPGLANTLVRQSAPRLICLLLIIAATLLPATGTAQTITLNSKRISLKQIFAEIKKQTGYAVIYNAKVINDNVMISVSAKDQPFESFIKTVLQDQPIAYKIVGTTIVLRKEEKPASTTGNGQMNEEAVSQATGIILDEATKNGIAGVSVVNKRTGKGTQSDVLGKFTLKDTEQGDVITCTMIGYQPITTTVDKYTMVVMKIAVDELDKMVIQAYGKTSRRLATGDITRISGEEIGKQSIMNPLLALQGRVPGVIVTPSSGNPSSPVKVVMMGRNSLNRDFSPEPLYIIDGVPQTILDLSNNLRYMSNEGASTGYIQAGVSNTMGQSPLYGIDPKEIESIEVLKDADATSIYGSRGANGVILITTKRAKPGKTSFGISFTQGISNALRRARVLSTEEYIKYRKEAFKNDGILPTVNTAPDLMLWDTTRNTNWQKELFQTAKNTGISATLSGGDVRNSFRLSVNYNDNRAITVGKGKNEAAMILLNAGHSSTDQKLRVSVGVSYRFTNIDAVALGGDELIAPNAPAVFDSLGNLNYLGWNPDARTRLFPFGSVNQPNIAKTNILSANTQISYKLLKGLSIEITGGYTSSRNTNNRFQTIGSNDPRLVSTGTAIFASTNTSTWIVEPGIRYSGFLSKGSFEVMVGGSLQNALTTANTITGRGYTNDNLIGTIANAATIQVNDGYGQYKYTAMFGRIAYNWENKYIINLNGRRDGSSRFAPGKQFGNFGSVGVSWNLSEEEWMKRMLPSWISFIKIRGSFGITGGDGIGDYQYLARWSAASMLPYNTVRPFTLSQPVNQVYHWQSNKQLAGALEFALWDNRINVSATLQRGIARDQLTQFPTPLYSGFRNVTANHPAKIGNLTRGLAVDAVLIRRKDFEWQAGFNIGNFSNKLLAYPGLELSPYASIYQIGQSLNTQYLLHYLGVDPLSGEFSFEDHNKDGKISDDGQQPRGLGLDDRYVAINMDPKYDGGFRTALSYKGAQLSMNFSFRRAWMMASFLTNRPGAMRNIFIPSEGITNYWQKPGDIAKYPRLTTVQTYSISNSDGGYMDISYLQMNNISLSYSLKEKLVHKAGMKTCMLSLTLSNIFTITQYPGIDPVVGLGLPSQKQINGTISFTF</sequence>
<dbReference type="NCBIfam" id="TIGR04057">
    <property type="entry name" value="SusC_RagA_signa"/>
    <property type="match status" value="1"/>
</dbReference>
<dbReference type="SUPFAM" id="SSF56935">
    <property type="entry name" value="Porins"/>
    <property type="match status" value="1"/>
</dbReference>
<dbReference type="InterPro" id="IPR039426">
    <property type="entry name" value="TonB-dep_rcpt-like"/>
</dbReference>
<dbReference type="GO" id="GO:0009279">
    <property type="term" value="C:cell outer membrane"/>
    <property type="evidence" value="ECO:0007669"/>
    <property type="project" value="UniProtKB-SubCell"/>
</dbReference>
<dbReference type="NCBIfam" id="TIGR04056">
    <property type="entry name" value="OMP_RagA_SusC"/>
    <property type="match status" value="1"/>
</dbReference>
<dbReference type="AlphaFoldDB" id="A0A4Q7N310"/>